<evidence type="ECO:0000256" key="1">
    <source>
        <dbReference type="SAM" id="SignalP"/>
    </source>
</evidence>
<keyword evidence="4" id="KW-1185">Reference proteome</keyword>
<feature type="chain" id="PRO_5044714686" evidence="1">
    <location>
        <begin position="19"/>
        <end position="291"/>
    </location>
</feature>
<reference evidence="2" key="1">
    <citation type="submission" date="2023-10" db="EMBL/GenBank/DDBJ databases">
        <title>Genome assembly of Pristionchus species.</title>
        <authorList>
            <person name="Yoshida K."/>
            <person name="Sommer R.J."/>
        </authorList>
    </citation>
    <scope>NUCLEOTIDE SEQUENCE</scope>
    <source>
        <strain evidence="2">RS0144</strain>
    </source>
</reference>
<feature type="non-terminal residue" evidence="2">
    <location>
        <position position="291"/>
    </location>
</feature>
<protein>
    <submittedName>
        <fullName evidence="2">Uncharacterized protein</fullName>
    </submittedName>
</protein>
<organism evidence="2 4">
    <name type="scientific">Pristionchus entomophagus</name>
    <dbReference type="NCBI Taxonomy" id="358040"/>
    <lineage>
        <taxon>Eukaryota</taxon>
        <taxon>Metazoa</taxon>
        <taxon>Ecdysozoa</taxon>
        <taxon>Nematoda</taxon>
        <taxon>Chromadorea</taxon>
        <taxon>Rhabditida</taxon>
        <taxon>Rhabditina</taxon>
        <taxon>Diplogasteromorpha</taxon>
        <taxon>Diplogasteroidea</taxon>
        <taxon>Neodiplogasteridae</taxon>
        <taxon>Pristionchus</taxon>
    </lineage>
</organism>
<dbReference type="EMBL" id="BTSX01000002">
    <property type="protein sequence ID" value="GMS86277.1"/>
    <property type="molecule type" value="Genomic_DNA"/>
</dbReference>
<dbReference type="Proteomes" id="UP001432027">
    <property type="component" value="Unassembled WGS sequence"/>
</dbReference>
<evidence type="ECO:0000313" key="4">
    <source>
        <dbReference type="Proteomes" id="UP001432027"/>
    </source>
</evidence>
<dbReference type="AlphaFoldDB" id="A0AAV5SSC4"/>
<evidence type="ECO:0000313" key="2">
    <source>
        <dbReference type="EMBL" id="GMS86277.1"/>
    </source>
</evidence>
<keyword evidence="1" id="KW-0732">Signal</keyword>
<accession>A0AAV5SSC4</accession>
<comment type="caution">
    <text evidence="2">The sequence shown here is derived from an EMBL/GenBank/DDBJ whole genome shotgun (WGS) entry which is preliminary data.</text>
</comment>
<dbReference type="EMBL" id="BTSX01000095">
    <property type="protein sequence ID" value="GMT08462.1"/>
    <property type="molecule type" value="Genomic_DNA"/>
</dbReference>
<feature type="signal peptide" evidence="1">
    <location>
        <begin position="1"/>
        <end position="18"/>
    </location>
</feature>
<sequence length="291" mass="31829">MLLLLLSLPLLIQSQSSPQSIFDARDLYMTKQYIDAITAYGPGVGVFAPYSYVDFSYDNVPFIGKIIPVLGKEGTSSRLGISPFYPAGGNPSNPVPPLYRARPLPLHIPEPVDVVAVPLDEEALHGEPLFPKELVLPELMEMAGKAPSSTEETEKTERRSQVRFLQVAIVLPVFLQAAPESPFGAIDTEAFEAAEKAVSRPARSGNAIDDDDLILWPASRGFSSMSLEGLEENILRDEERGGETTIIDGVREKSTKMDEMAHEAQNEPVAMGDGRGGRRRIRRLAEILAGR</sequence>
<evidence type="ECO:0000313" key="3">
    <source>
        <dbReference type="EMBL" id="GMT08462.1"/>
    </source>
</evidence>
<proteinExistence type="predicted"/>
<gene>
    <name evidence="3" type="ORF">PENTCL1PPCAC_30636</name>
    <name evidence="2" type="ORF">PENTCL1PPCAC_8452</name>
</gene>
<name>A0AAV5SSC4_9BILA</name>